<dbReference type="InParanoid" id="F0ZWW3"/>
<feature type="compositionally biased region" description="Acidic residues" evidence="1">
    <location>
        <begin position="580"/>
        <end position="590"/>
    </location>
</feature>
<proteinExistence type="predicted"/>
<accession>F0ZWW3</accession>
<dbReference type="KEGG" id="dpp:DICPUDRAFT_99177"/>
<dbReference type="GeneID" id="10505657"/>
<sequence length="639" mass="74948">MSLINMSFLNKNSRTINNINNYNIIDAYKLQINKLKKYFSPLTEGSLYSLHVKYGLDLETALKEFCLDIDITIECINNKEVIYTIKTLLLNGYPNSINLIEYSIENIDHAIIFLLNKMVENKPLTKQKKQSLMDFKIYLKNNQINSIIDLVKDAKALFVDSVDLLYLFESYFLYYCLLTNDETTILKNLHKFKSRELLLIFSSFQGIPRYVDFFLKCQDQSKLFNCLNADLRSLEFNKTCLENYLNHVYKSNLTEEQMLMIFKTIIIHQSPEIINHFYIYSENINGKYSHLIKNNFFKMVIYHSDNSYNMEAPSKLDVIISSLLMDKRENKSLALQINNDINELEVTYFRQNSAQFTNNLLYIVSKNKEVSFLIEVIKNVISSSQFFEIDEAINFYKKLDQDLMVSVFKNQKNRFYFKKSSLLVSCLITSMVNNDRKTICNIISSTFSNNIDIEIPGHIYECYHILEFLIANGYLKEFDLEFLITQVIRLDKFNKDQFIEFLSINLKENSNDFSFLKTIIPVIHLDIPTILDKDNNSNNNNNDNDEFLYEDDFYGSEGEDNEDYEDSENEETNTPNFIVGEEDEDSENEETNTQNFIVGEEETNTPNFIVGEEDYINDEPADESVISLYKNMENLKFKK</sequence>
<evidence type="ECO:0000313" key="3">
    <source>
        <dbReference type="Proteomes" id="UP000001064"/>
    </source>
</evidence>
<feature type="region of interest" description="Disordered" evidence="1">
    <location>
        <begin position="531"/>
        <end position="606"/>
    </location>
</feature>
<reference evidence="3" key="1">
    <citation type="journal article" date="2011" name="Genome Biol.">
        <title>Comparative genomics of the social amoebae Dictyostelium discoideum and Dictyostelium purpureum.</title>
        <authorList>
            <consortium name="US DOE Joint Genome Institute (JGI-PGF)"/>
            <person name="Sucgang R."/>
            <person name="Kuo A."/>
            <person name="Tian X."/>
            <person name="Salerno W."/>
            <person name="Parikh A."/>
            <person name="Feasley C.L."/>
            <person name="Dalin E."/>
            <person name="Tu H."/>
            <person name="Huang E."/>
            <person name="Barry K."/>
            <person name="Lindquist E."/>
            <person name="Shapiro H."/>
            <person name="Bruce D."/>
            <person name="Schmutz J."/>
            <person name="Salamov A."/>
            <person name="Fey P."/>
            <person name="Gaudet P."/>
            <person name="Anjard C."/>
            <person name="Babu M.M."/>
            <person name="Basu S."/>
            <person name="Bushmanova Y."/>
            <person name="van der Wel H."/>
            <person name="Katoh-Kurasawa M."/>
            <person name="Dinh C."/>
            <person name="Coutinho P.M."/>
            <person name="Saito T."/>
            <person name="Elias M."/>
            <person name="Schaap P."/>
            <person name="Kay R.R."/>
            <person name="Henrissat B."/>
            <person name="Eichinger L."/>
            <person name="Rivero F."/>
            <person name="Putnam N.H."/>
            <person name="West C.M."/>
            <person name="Loomis W.F."/>
            <person name="Chisholm R.L."/>
            <person name="Shaulsky G."/>
            <person name="Strassmann J.E."/>
            <person name="Queller D.C."/>
            <person name="Kuspa A."/>
            <person name="Grigoriev I.V."/>
        </authorList>
    </citation>
    <scope>NUCLEOTIDE SEQUENCE [LARGE SCALE GENOMIC DNA]</scope>
    <source>
        <strain evidence="3">QSDP1</strain>
    </source>
</reference>
<name>F0ZWW3_DICPU</name>
<protein>
    <submittedName>
        <fullName evidence="2">Uncharacterized protein</fullName>
    </submittedName>
</protein>
<evidence type="ECO:0000313" key="2">
    <source>
        <dbReference type="EMBL" id="EGC31562.1"/>
    </source>
</evidence>
<dbReference type="EMBL" id="GL871245">
    <property type="protein sequence ID" value="EGC31562.1"/>
    <property type="molecule type" value="Genomic_DNA"/>
</dbReference>
<dbReference type="RefSeq" id="XP_003291904.1">
    <property type="nucleotide sequence ID" value="XM_003291856.1"/>
</dbReference>
<feature type="compositionally biased region" description="Acidic residues" evidence="1">
    <location>
        <begin position="543"/>
        <end position="571"/>
    </location>
</feature>
<keyword evidence="3" id="KW-1185">Reference proteome</keyword>
<gene>
    <name evidence="2" type="ORF">DICPUDRAFT_99177</name>
</gene>
<dbReference type="VEuPathDB" id="AmoebaDB:DICPUDRAFT_99177"/>
<dbReference type="Proteomes" id="UP000001064">
    <property type="component" value="Unassembled WGS sequence"/>
</dbReference>
<dbReference type="AlphaFoldDB" id="F0ZWW3"/>
<evidence type="ECO:0000256" key="1">
    <source>
        <dbReference type="SAM" id="MobiDB-lite"/>
    </source>
</evidence>
<organism evidence="2 3">
    <name type="scientific">Dictyostelium purpureum</name>
    <name type="common">Slime mold</name>
    <dbReference type="NCBI Taxonomy" id="5786"/>
    <lineage>
        <taxon>Eukaryota</taxon>
        <taxon>Amoebozoa</taxon>
        <taxon>Evosea</taxon>
        <taxon>Eumycetozoa</taxon>
        <taxon>Dictyostelia</taxon>
        <taxon>Dictyosteliales</taxon>
        <taxon>Dictyosteliaceae</taxon>
        <taxon>Dictyostelium</taxon>
    </lineage>
</organism>